<name>A0ABW5XBN2_9MICO</name>
<keyword evidence="2" id="KW-1185">Reference proteome</keyword>
<evidence type="ECO:0000313" key="1">
    <source>
        <dbReference type="EMBL" id="MFD2839298.1"/>
    </source>
</evidence>
<dbReference type="Pfam" id="PF13830">
    <property type="entry name" value="DUF4192"/>
    <property type="match status" value="1"/>
</dbReference>
<dbReference type="RefSeq" id="WP_377464749.1">
    <property type="nucleotide sequence ID" value="NZ_JBHUOP010000001.1"/>
</dbReference>
<accession>A0ABW5XBN2</accession>
<proteinExistence type="predicted"/>
<reference evidence="2" key="1">
    <citation type="journal article" date="2019" name="Int. J. Syst. Evol. Microbiol.">
        <title>The Global Catalogue of Microorganisms (GCM) 10K type strain sequencing project: providing services to taxonomists for standard genome sequencing and annotation.</title>
        <authorList>
            <consortium name="The Broad Institute Genomics Platform"/>
            <consortium name="The Broad Institute Genome Sequencing Center for Infectious Disease"/>
            <person name="Wu L."/>
            <person name="Ma J."/>
        </authorList>
    </citation>
    <scope>NUCLEOTIDE SEQUENCE [LARGE SCALE GENOMIC DNA]</scope>
    <source>
        <strain evidence="2">KCTC 33576</strain>
    </source>
</reference>
<comment type="caution">
    <text evidence="1">The sequence shown here is derived from an EMBL/GenBank/DDBJ whole genome shotgun (WGS) entry which is preliminary data.</text>
</comment>
<organism evidence="1 2">
    <name type="scientific">Populibacterium corticicola</name>
    <dbReference type="NCBI Taxonomy" id="1812826"/>
    <lineage>
        <taxon>Bacteria</taxon>
        <taxon>Bacillati</taxon>
        <taxon>Actinomycetota</taxon>
        <taxon>Actinomycetes</taxon>
        <taxon>Micrococcales</taxon>
        <taxon>Jonesiaceae</taxon>
        <taxon>Populibacterium</taxon>
    </lineage>
</organism>
<dbReference type="EMBL" id="JBHUOP010000001">
    <property type="protein sequence ID" value="MFD2839298.1"/>
    <property type="molecule type" value="Genomic_DNA"/>
</dbReference>
<sequence length="439" mass="47850">MTKTLRVSDPSELLSLIPYQLGFEPADSVVLVSLRGPRKRVGVVARVDVGDLSGPHKEQCAAELINHAIADDASALVVVGYSREENPLGDGPGSQFYWLYDAMGCLATMAAGRVPVVECWVVTNAQFGHFRVDGECVRDGEDIYSSGVAEVLHRIALNEPKAYADYLGVSLEEVHAAVEGILEKRAGAGHREDWPTIEVCQEHAHPIERLGQTAVAAHMVFEGCRTDRSRESLGKIAPAAQDSRAQVREAYEQSLVEQTTEKGFDWQDEALEIWLNAIHPVKPVPLSLSQAGMLTCALERIPLRDAVLISCTSLGAHGAREFLAQYVDANPEQRKVDSIARRAIGEITDPSIARRPDIEHTEAVRKVLSELVSLTPPERHTPARTLLALLAWWQGNLTLAQRHLEEAGLHPGTYGLADLIASAVDAGLAPGWCRQQNVA</sequence>
<protein>
    <submittedName>
        <fullName evidence="1">DUF4192 family protein</fullName>
    </submittedName>
</protein>
<evidence type="ECO:0000313" key="2">
    <source>
        <dbReference type="Proteomes" id="UP001597391"/>
    </source>
</evidence>
<dbReference type="InterPro" id="IPR025447">
    <property type="entry name" value="DUF4192"/>
</dbReference>
<dbReference type="Proteomes" id="UP001597391">
    <property type="component" value="Unassembled WGS sequence"/>
</dbReference>
<gene>
    <name evidence="1" type="ORF">ACFSYH_01770</name>
</gene>